<reference evidence="2" key="2">
    <citation type="submission" date="2020-11" db="EMBL/GenBank/DDBJ databases">
        <authorList>
            <person name="McCartney M.A."/>
            <person name="Auch B."/>
            <person name="Kono T."/>
            <person name="Mallez S."/>
            <person name="Becker A."/>
            <person name="Gohl D.M."/>
            <person name="Silverstein K.A.T."/>
            <person name="Koren S."/>
            <person name="Bechman K.B."/>
            <person name="Herman A."/>
            <person name="Abrahante J.E."/>
            <person name="Garbe J."/>
        </authorList>
    </citation>
    <scope>NUCLEOTIDE SEQUENCE</scope>
    <source>
        <strain evidence="2">Duluth1</strain>
        <tissue evidence="2">Whole animal</tissue>
    </source>
</reference>
<name>A0A9D3YZH5_DREPO</name>
<feature type="region of interest" description="Disordered" evidence="1">
    <location>
        <begin position="65"/>
        <end position="89"/>
    </location>
</feature>
<evidence type="ECO:0000313" key="3">
    <source>
        <dbReference type="Proteomes" id="UP000828390"/>
    </source>
</evidence>
<dbReference type="EMBL" id="JAIWYP010000014">
    <property type="protein sequence ID" value="KAH3708789.1"/>
    <property type="molecule type" value="Genomic_DNA"/>
</dbReference>
<keyword evidence="3" id="KW-1185">Reference proteome</keyword>
<sequence>MKEKIEQTHARRKQEQDDSLRIRQEEMRELKEQEQQLMQNIQHLEETLSSLNEAKLKTDVERLKDVHQPMHDENKEIFKEKYIKPTLPR</sequence>
<evidence type="ECO:0000313" key="2">
    <source>
        <dbReference type="EMBL" id="KAH3708789.1"/>
    </source>
</evidence>
<comment type="caution">
    <text evidence="2">The sequence shown here is derived from an EMBL/GenBank/DDBJ whole genome shotgun (WGS) entry which is preliminary data.</text>
</comment>
<dbReference type="Proteomes" id="UP000828390">
    <property type="component" value="Unassembled WGS sequence"/>
</dbReference>
<reference evidence="2" key="1">
    <citation type="journal article" date="2019" name="bioRxiv">
        <title>The Genome of the Zebra Mussel, Dreissena polymorpha: A Resource for Invasive Species Research.</title>
        <authorList>
            <person name="McCartney M.A."/>
            <person name="Auch B."/>
            <person name="Kono T."/>
            <person name="Mallez S."/>
            <person name="Zhang Y."/>
            <person name="Obille A."/>
            <person name="Becker A."/>
            <person name="Abrahante J.E."/>
            <person name="Garbe J."/>
            <person name="Badalamenti J.P."/>
            <person name="Herman A."/>
            <person name="Mangelson H."/>
            <person name="Liachko I."/>
            <person name="Sullivan S."/>
            <person name="Sone E.D."/>
            <person name="Koren S."/>
            <person name="Silverstein K.A.T."/>
            <person name="Beckman K.B."/>
            <person name="Gohl D.M."/>
        </authorList>
    </citation>
    <scope>NUCLEOTIDE SEQUENCE</scope>
    <source>
        <strain evidence="2">Duluth1</strain>
        <tissue evidence="2">Whole animal</tissue>
    </source>
</reference>
<gene>
    <name evidence="2" type="ORF">DPMN_068248</name>
</gene>
<organism evidence="2 3">
    <name type="scientific">Dreissena polymorpha</name>
    <name type="common">Zebra mussel</name>
    <name type="synonym">Mytilus polymorpha</name>
    <dbReference type="NCBI Taxonomy" id="45954"/>
    <lineage>
        <taxon>Eukaryota</taxon>
        <taxon>Metazoa</taxon>
        <taxon>Spiralia</taxon>
        <taxon>Lophotrochozoa</taxon>
        <taxon>Mollusca</taxon>
        <taxon>Bivalvia</taxon>
        <taxon>Autobranchia</taxon>
        <taxon>Heteroconchia</taxon>
        <taxon>Euheterodonta</taxon>
        <taxon>Imparidentia</taxon>
        <taxon>Neoheterodontei</taxon>
        <taxon>Myida</taxon>
        <taxon>Dreissenoidea</taxon>
        <taxon>Dreissenidae</taxon>
        <taxon>Dreissena</taxon>
    </lineage>
</organism>
<dbReference type="AlphaFoldDB" id="A0A9D3YZH5"/>
<proteinExistence type="predicted"/>
<feature type="region of interest" description="Disordered" evidence="1">
    <location>
        <begin position="1"/>
        <end position="21"/>
    </location>
</feature>
<accession>A0A9D3YZH5</accession>
<protein>
    <submittedName>
        <fullName evidence="2">Uncharacterized protein</fullName>
    </submittedName>
</protein>
<evidence type="ECO:0000256" key="1">
    <source>
        <dbReference type="SAM" id="MobiDB-lite"/>
    </source>
</evidence>
<feature type="compositionally biased region" description="Basic and acidic residues" evidence="1">
    <location>
        <begin position="65"/>
        <end position="83"/>
    </location>
</feature>